<dbReference type="AlphaFoldDB" id="A0A8J8JSG6"/>
<dbReference type="NCBIfam" id="TIGR01179">
    <property type="entry name" value="galE"/>
    <property type="match status" value="1"/>
</dbReference>
<dbReference type="GO" id="GO:0006012">
    <property type="term" value="P:galactose metabolic process"/>
    <property type="evidence" value="ECO:0007669"/>
    <property type="project" value="UniProtKB-UniPathway"/>
</dbReference>
<protein>
    <recommendedName>
        <fullName evidence="6 9">UDP-glucose 4-epimerase</fullName>
        <ecNumber evidence="5 9">5.1.3.2</ecNumber>
    </recommendedName>
</protein>
<dbReference type="GO" id="GO:0005829">
    <property type="term" value="C:cytosol"/>
    <property type="evidence" value="ECO:0007669"/>
    <property type="project" value="TreeGrafter"/>
</dbReference>
<dbReference type="CDD" id="cd05247">
    <property type="entry name" value="UDP_G4E_1_SDR_e"/>
    <property type="match status" value="1"/>
</dbReference>
<dbReference type="EMBL" id="WHPF01000011">
    <property type="protein sequence ID" value="NNV56957.1"/>
    <property type="molecule type" value="Genomic_DNA"/>
</dbReference>
<evidence type="ECO:0000256" key="7">
    <source>
        <dbReference type="ARBA" id="ARBA00023027"/>
    </source>
</evidence>
<dbReference type="InterPro" id="IPR005886">
    <property type="entry name" value="UDP_G4E"/>
</dbReference>
<gene>
    <name evidence="11" type="primary">galE</name>
    <name evidence="11" type="ORF">GD597_15905</name>
</gene>
<evidence type="ECO:0000256" key="3">
    <source>
        <dbReference type="ARBA" id="ARBA00004947"/>
    </source>
</evidence>
<keyword evidence="12" id="KW-1185">Reference proteome</keyword>
<dbReference type="GO" id="GO:0003978">
    <property type="term" value="F:UDP-glucose 4-epimerase activity"/>
    <property type="evidence" value="ECO:0007669"/>
    <property type="project" value="UniProtKB-UniRule"/>
</dbReference>
<dbReference type="UniPathway" id="UPA00214"/>
<keyword evidence="8 9" id="KW-0413">Isomerase</keyword>
<comment type="subunit">
    <text evidence="9">Homodimer.</text>
</comment>
<comment type="caution">
    <text evidence="11">The sequence shown here is derived from an EMBL/GenBank/DDBJ whole genome shotgun (WGS) entry which is preliminary data.</text>
</comment>
<keyword evidence="9" id="KW-0119">Carbohydrate metabolism</keyword>
<evidence type="ECO:0000256" key="9">
    <source>
        <dbReference type="RuleBase" id="RU366046"/>
    </source>
</evidence>
<evidence type="ECO:0000256" key="2">
    <source>
        <dbReference type="ARBA" id="ARBA00001911"/>
    </source>
</evidence>
<dbReference type="EC" id="5.1.3.2" evidence="5 9"/>
<dbReference type="Gene3D" id="3.40.50.720">
    <property type="entry name" value="NAD(P)-binding Rossmann-like Domain"/>
    <property type="match status" value="1"/>
</dbReference>
<accession>A0A8J8JSG6</accession>
<dbReference type="Pfam" id="PF16363">
    <property type="entry name" value="GDP_Man_Dehyd"/>
    <property type="match status" value="1"/>
</dbReference>
<evidence type="ECO:0000313" key="12">
    <source>
        <dbReference type="Proteomes" id="UP000598971"/>
    </source>
</evidence>
<comment type="pathway">
    <text evidence="3 9">Carbohydrate metabolism; galactose metabolism.</text>
</comment>
<comment type="cofactor">
    <cofactor evidence="2 9">
        <name>NAD(+)</name>
        <dbReference type="ChEBI" id="CHEBI:57540"/>
    </cofactor>
</comment>
<dbReference type="SUPFAM" id="SSF51735">
    <property type="entry name" value="NAD(P)-binding Rossmann-fold domains"/>
    <property type="match status" value="1"/>
</dbReference>
<evidence type="ECO:0000256" key="8">
    <source>
        <dbReference type="ARBA" id="ARBA00023235"/>
    </source>
</evidence>
<evidence type="ECO:0000256" key="6">
    <source>
        <dbReference type="ARBA" id="ARBA00018569"/>
    </source>
</evidence>
<evidence type="ECO:0000256" key="4">
    <source>
        <dbReference type="ARBA" id="ARBA00007637"/>
    </source>
</evidence>
<dbReference type="PANTHER" id="PTHR43725">
    <property type="entry name" value="UDP-GLUCOSE 4-EPIMERASE"/>
    <property type="match status" value="1"/>
</dbReference>
<dbReference type="InterPro" id="IPR016040">
    <property type="entry name" value="NAD(P)-bd_dom"/>
</dbReference>
<comment type="similarity">
    <text evidence="4 9">Belongs to the NAD(P)-dependent epimerase/dehydratase family.</text>
</comment>
<evidence type="ECO:0000256" key="1">
    <source>
        <dbReference type="ARBA" id="ARBA00000083"/>
    </source>
</evidence>
<name>A0A8J8JSG6_9BACT</name>
<keyword evidence="7 9" id="KW-0520">NAD</keyword>
<comment type="catalytic activity">
    <reaction evidence="1 9">
        <text>UDP-alpha-D-glucose = UDP-alpha-D-galactose</text>
        <dbReference type="Rhea" id="RHEA:22168"/>
        <dbReference type="ChEBI" id="CHEBI:58885"/>
        <dbReference type="ChEBI" id="CHEBI:66914"/>
        <dbReference type="EC" id="5.1.3.2"/>
    </reaction>
</comment>
<reference evidence="11" key="1">
    <citation type="submission" date="2019-10" db="EMBL/GenBank/DDBJ databases">
        <title>Draft genome sequence of Panacibacter sp. KCS-6.</title>
        <authorList>
            <person name="Yim K.J."/>
        </authorList>
    </citation>
    <scope>NUCLEOTIDE SEQUENCE</scope>
    <source>
        <strain evidence="11">KCS-6</strain>
    </source>
</reference>
<dbReference type="InterPro" id="IPR036291">
    <property type="entry name" value="NAD(P)-bd_dom_sf"/>
</dbReference>
<dbReference type="RefSeq" id="WP_171608893.1">
    <property type="nucleotide sequence ID" value="NZ_WHPF01000011.1"/>
</dbReference>
<proteinExistence type="inferred from homology"/>
<organism evidence="11 12">
    <name type="scientific">Limnovirga soli</name>
    <dbReference type="NCBI Taxonomy" id="2656915"/>
    <lineage>
        <taxon>Bacteria</taxon>
        <taxon>Pseudomonadati</taxon>
        <taxon>Bacteroidota</taxon>
        <taxon>Chitinophagia</taxon>
        <taxon>Chitinophagales</taxon>
        <taxon>Chitinophagaceae</taxon>
        <taxon>Limnovirga</taxon>
    </lineage>
</organism>
<evidence type="ECO:0000256" key="5">
    <source>
        <dbReference type="ARBA" id="ARBA00013189"/>
    </source>
</evidence>
<dbReference type="PANTHER" id="PTHR43725:SF47">
    <property type="entry name" value="UDP-GLUCOSE 4-EPIMERASE"/>
    <property type="match status" value="1"/>
</dbReference>
<sequence length="351" mass="38995">MKKILVTGGCGFIGSHTVVDLFENGFDVVSIDDNSRSTSTLVNGVEQITGKKLKNYKVDLKNFDETRAVFQENEDIAGVIHFAAFKAVGESVEKPLDYFENNLFSLINLLKCVKEFGIQNFVFSSSCTVYGNPDSIPVTEQTPEKKAESPYGATKQMGETIIRDFANAYQINSILLRYFNPVGAHPSVLIGELPVGRPQNLVPAITQTAIGKLPQMNVYGADYDTRDGSCVRDYIHVCDIAHAHTLALQFLMDKKNTVVCDVFNLGSGNGVTVLEAIKAFEEVSGQQLNYKISPRRPGDVVAIYADNSDAVKRLNWIVQYDLKDMMRTAWNWELKVKADEELILKQHPGLN</sequence>
<dbReference type="Proteomes" id="UP000598971">
    <property type="component" value="Unassembled WGS sequence"/>
</dbReference>
<evidence type="ECO:0000313" key="11">
    <source>
        <dbReference type="EMBL" id="NNV56957.1"/>
    </source>
</evidence>
<dbReference type="Gene3D" id="3.90.25.10">
    <property type="entry name" value="UDP-galactose 4-epimerase, domain 1"/>
    <property type="match status" value="1"/>
</dbReference>
<feature type="domain" description="NAD(P)-binding" evidence="10">
    <location>
        <begin position="5"/>
        <end position="327"/>
    </location>
</feature>
<evidence type="ECO:0000259" key="10">
    <source>
        <dbReference type="Pfam" id="PF16363"/>
    </source>
</evidence>